<dbReference type="RefSeq" id="XP_016637733.1">
    <property type="nucleotide sequence ID" value="XM_016770823.1"/>
</dbReference>
<dbReference type="AlphaFoldDB" id="A0A0D2HP54"/>
<name>A0A0D2HP54_9EURO</name>
<dbReference type="VEuPathDB" id="FungiDB:Z520_00302"/>
<dbReference type="Gene3D" id="3.40.630.30">
    <property type="match status" value="1"/>
</dbReference>
<feature type="compositionally biased region" description="Polar residues" evidence="1">
    <location>
        <begin position="89"/>
        <end position="100"/>
    </location>
</feature>
<keyword evidence="4" id="KW-1185">Reference proteome</keyword>
<dbReference type="SUPFAM" id="SSF55729">
    <property type="entry name" value="Acyl-CoA N-acyltransferases (Nat)"/>
    <property type="match status" value="1"/>
</dbReference>
<dbReference type="InterPro" id="IPR016181">
    <property type="entry name" value="Acyl_CoA_acyltransferase"/>
</dbReference>
<dbReference type="EMBL" id="KN848062">
    <property type="protein sequence ID" value="KIY03611.1"/>
    <property type="molecule type" value="Genomic_DNA"/>
</dbReference>
<evidence type="ECO:0000259" key="2">
    <source>
        <dbReference type="PROSITE" id="PS51186"/>
    </source>
</evidence>
<reference evidence="3 4" key="1">
    <citation type="submission" date="2015-01" db="EMBL/GenBank/DDBJ databases">
        <title>The Genome Sequence of Fonsecaea multimorphosa CBS 102226.</title>
        <authorList>
            <consortium name="The Broad Institute Genomics Platform"/>
            <person name="Cuomo C."/>
            <person name="de Hoog S."/>
            <person name="Gorbushina A."/>
            <person name="Stielow B."/>
            <person name="Teixiera M."/>
            <person name="Abouelleil A."/>
            <person name="Chapman S.B."/>
            <person name="Priest M."/>
            <person name="Young S.K."/>
            <person name="Wortman J."/>
            <person name="Nusbaum C."/>
            <person name="Birren B."/>
        </authorList>
    </citation>
    <scope>NUCLEOTIDE SEQUENCE [LARGE SCALE GENOMIC DNA]</scope>
    <source>
        <strain evidence="3 4">CBS 102226</strain>
    </source>
</reference>
<accession>A0A0D2HP54</accession>
<dbReference type="GO" id="GO:0016747">
    <property type="term" value="F:acyltransferase activity, transferring groups other than amino-acyl groups"/>
    <property type="evidence" value="ECO:0007669"/>
    <property type="project" value="InterPro"/>
</dbReference>
<gene>
    <name evidence="3" type="ORF">Z520_00302</name>
</gene>
<dbReference type="STRING" id="1442371.A0A0D2HP54"/>
<feature type="domain" description="N-acetyltransferase" evidence="2">
    <location>
        <begin position="83"/>
        <end position="206"/>
    </location>
</feature>
<protein>
    <recommendedName>
        <fullName evidence="2">N-acetyltransferase domain-containing protein</fullName>
    </recommendedName>
</protein>
<evidence type="ECO:0000313" key="3">
    <source>
        <dbReference type="EMBL" id="KIY03611.1"/>
    </source>
</evidence>
<proteinExistence type="predicted"/>
<dbReference type="PANTHER" id="PTHR42791:SF4">
    <property type="entry name" value="ACETYLTRANSFERASE, GNAT FAMILY FAMILY (AFU_ORTHOLOGUE AFUA_4G09540)-RELATED"/>
    <property type="match status" value="1"/>
</dbReference>
<dbReference type="GeneID" id="27706048"/>
<evidence type="ECO:0000256" key="1">
    <source>
        <dbReference type="SAM" id="MobiDB-lite"/>
    </source>
</evidence>
<dbReference type="PROSITE" id="PS51186">
    <property type="entry name" value="GNAT"/>
    <property type="match status" value="1"/>
</dbReference>
<sequence length="223" mass="24428">MAHHERRICPVSSSDLPLLSDLVHTCKLALPINRLLFKDWPNDAAQRPLYAAAVESAFKDELAVCLKAVDEGSGDVLGHVALTRKRPPTESTETQLPSSQGSGGEKQQDISEFFNPDLLSAISNAVSEIAKETEEVDHFELTYICVKPPTRRQGVGSQLVHVCLEKARAEGIPLVVCSEPAAHDFFLSLGFTDTTHVDIDLRKWAPAHSGFGIFRLSGMIWSP</sequence>
<evidence type="ECO:0000313" key="4">
    <source>
        <dbReference type="Proteomes" id="UP000053411"/>
    </source>
</evidence>
<organism evidence="3 4">
    <name type="scientific">Fonsecaea multimorphosa CBS 102226</name>
    <dbReference type="NCBI Taxonomy" id="1442371"/>
    <lineage>
        <taxon>Eukaryota</taxon>
        <taxon>Fungi</taxon>
        <taxon>Dikarya</taxon>
        <taxon>Ascomycota</taxon>
        <taxon>Pezizomycotina</taxon>
        <taxon>Eurotiomycetes</taxon>
        <taxon>Chaetothyriomycetidae</taxon>
        <taxon>Chaetothyriales</taxon>
        <taxon>Herpotrichiellaceae</taxon>
        <taxon>Fonsecaea</taxon>
    </lineage>
</organism>
<dbReference type="Proteomes" id="UP000053411">
    <property type="component" value="Unassembled WGS sequence"/>
</dbReference>
<dbReference type="Pfam" id="PF13508">
    <property type="entry name" value="Acetyltransf_7"/>
    <property type="match status" value="1"/>
</dbReference>
<dbReference type="CDD" id="cd04301">
    <property type="entry name" value="NAT_SF"/>
    <property type="match status" value="1"/>
</dbReference>
<dbReference type="InterPro" id="IPR000182">
    <property type="entry name" value="GNAT_dom"/>
</dbReference>
<dbReference type="PANTHER" id="PTHR42791">
    <property type="entry name" value="GNAT FAMILY ACETYLTRANSFERASE"/>
    <property type="match status" value="1"/>
</dbReference>
<feature type="region of interest" description="Disordered" evidence="1">
    <location>
        <begin position="82"/>
        <end position="107"/>
    </location>
</feature>
<dbReference type="OrthoDB" id="410198at2759"/>
<dbReference type="InterPro" id="IPR052523">
    <property type="entry name" value="Trichothecene_AcTrans"/>
</dbReference>